<dbReference type="Gene3D" id="3.30.1540.10">
    <property type="entry name" value="formyl-coa transferase, domain 3"/>
    <property type="match status" value="1"/>
</dbReference>
<dbReference type="PATRIC" id="fig|626887.3.peg.3134"/>
<dbReference type="PANTHER" id="PTHR48207:SF4">
    <property type="entry name" value="BLL6097 PROTEIN"/>
    <property type="match status" value="1"/>
</dbReference>
<dbReference type="Pfam" id="PF02515">
    <property type="entry name" value="CoA_transf_3"/>
    <property type="match status" value="1"/>
</dbReference>
<sequence>MTAPLHGIRVIDLTAMVSGPLATMMLADQGAEVIKVENPAGGDFTRLAANRQAGFAASYLNNNRNKRSVALNLKEPEGKEALLKLIAGADVFVQNFRPGVIERMGFGEEAVRKVAPDIVYVSISGFGETGPYADRPVYDPLIQGLSGLASVQAGSDERRPQLVRTILPDKLTGVTAAQAITAALFARERTGVAQHVRLSMLDAVIAFLWGSDMGSQTFVQNELPQQEAASFQDLIYETTDGYITVAVQNDREWQALLRALEKEEWAEDPRFLDAELRQQNIDARLELTQSVLRTNTSGYWLARLEAERVPCAPVLTRHQMIRHPQVEATGIVREYEHPEAGRLRQARAAARFSGAELPAPAPAPALGADTRALLGALGYDDATLTDLARRGVIGAINLESNTASDAESDTASEDSE</sequence>
<accession>N6WP76</accession>
<dbReference type="Gene3D" id="3.40.50.10540">
    <property type="entry name" value="Crotonobetainyl-coa:carnitine coa-transferase, domain 1"/>
    <property type="match status" value="1"/>
</dbReference>
<name>N6WP76_9GAMM</name>
<evidence type="ECO:0000313" key="3">
    <source>
        <dbReference type="Proteomes" id="UP000013165"/>
    </source>
</evidence>
<dbReference type="RefSeq" id="WP_004581082.1">
    <property type="nucleotide sequence ID" value="NZ_AP028878.1"/>
</dbReference>
<keyword evidence="3" id="KW-1185">Reference proteome</keyword>
<dbReference type="STRING" id="626887.J057_15680"/>
<reference evidence="2 3" key="1">
    <citation type="journal article" date="2013" name="Genome Announc.">
        <title>Genome Sequence of the Polycyclic Aromatic Hydrocarbon-Degrading Bacterium Strain Marinobacter nanhaiticus D15-8WT.</title>
        <authorList>
            <person name="Cui Z."/>
            <person name="Gao W."/>
            <person name="Li Q."/>
            <person name="Xu G."/>
            <person name="Zheng L."/>
        </authorList>
    </citation>
    <scope>NUCLEOTIDE SEQUENCE [LARGE SCALE GENOMIC DNA]</scope>
    <source>
        <strain evidence="2 3">D15-8W</strain>
    </source>
</reference>
<keyword evidence="1 2" id="KW-0808">Transferase</keyword>
<dbReference type="EMBL" id="APLQ01000014">
    <property type="protein sequence ID" value="ENO12852.1"/>
    <property type="molecule type" value="Genomic_DNA"/>
</dbReference>
<organism evidence="2 3">
    <name type="scientific">Marinobacter nanhaiticus D15-8W</name>
    <dbReference type="NCBI Taxonomy" id="626887"/>
    <lineage>
        <taxon>Bacteria</taxon>
        <taxon>Pseudomonadati</taxon>
        <taxon>Pseudomonadota</taxon>
        <taxon>Gammaproteobacteria</taxon>
        <taxon>Pseudomonadales</taxon>
        <taxon>Marinobacteraceae</taxon>
        <taxon>Marinobacter</taxon>
    </lineage>
</organism>
<evidence type="ECO:0000256" key="1">
    <source>
        <dbReference type="ARBA" id="ARBA00022679"/>
    </source>
</evidence>
<comment type="caution">
    <text evidence="2">The sequence shown here is derived from an EMBL/GenBank/DDBJ whole genome shotgun (WGS) entry which is preliminary data.</text>
</comment>
<dbReference type="OrthoDB" id="9058532at2"/>
<dbReference type="InterPro" id="IPR023606">
    <property type="entry name" value="CoA-Trfase_III_dom_1_sf"/>
</dbReference>
<gene>
    <name evidence="2" type="ORF">J057_15680</name>
</gene>
<dbReference type="GO" id="GO:0008410">
    <property type="term" value="F:CoA-transferase activity"/>
    <property type="evidence" value="ECO:0007669"/>
    <property type="project" value="TreeGrafter"/>
</dbReference>
<protein>
    <submittedName>
        <fullName evidence="2">CoA transferase</fullName>
    </submittedName>
</protein>
<dbReference type="InterPro" id="IPR044855">
    <property type="entry name" value="CoA-Trfase_III_dom3_sf"/>
</dbReference>
<proteinExistence type="predicted"/>
<dbReference type="InterPro" id="IPR003673">
    <property type="entry name" value="CoA-Trfase_fam_III"/>
</dbReference>
<dbReference type="Proteomes" id="UP000013165">
    <property type="component" value="Unassembled WGS sequence"/>
</dbReference>
<dbReference type="HOGENOM" id="CLU_033975_0_0_6"/>
<evidence type="ECO:0000313" key="2">
    <source>
        <dbReference type="EMBL" id="ENO12852.1"/>
    </source>
</evidence>
<dbReference type="AlphaFoldDB" id="N6WP76"/>
<dbReference type="InterPro" id="IPR050483">
    <property type="entry name" value="CoA-transferase_III_domain"/>
</dbReference>
<dbReference type="eggNOG" id="COG1804">
    <property type="taxonomic scope" value="Bacteria"/>
</dbReference>
<dbReference type="SUPFAM" id="SSF89796">
    <property type="entry name" value="CoA-transferase family III (CaiB/BaiF)"/>
    <property type="match status" value="1"/>
</dbReference>
<dbReference type="PANTHER" id="PTHR48207">
    <property type="entry name" value="SUCCINATE--HYDROXYMETHYLGLUTARATE COA-TRANSFERASE"/>
    <property type="match status" value="1"/>
</dbReference>